<comment type="subcellular location">
    <subcellularLocation>
        <location evidence="7">Cell membrane</location>
        <topology evidence="7">Multi-pass membrane protein</topology>
    </subcellularLocation>
    <subcellularLocation>
        <location evidence="1">Membrane</location>
        <topology evidence="1">Multi-pass membrane protein</topology>
    </subcellularLocation>
</comment>
<gene>
    <name evidence="7 10" type="primary">mraY</name>
    <name evidence="10" type="ORF">COV04_02695</name>
</gene>
<evidence type="ECO:0000256" key="1">
    <source>
        <dbReference type="ARBA" id="ARBA00004141"/>
    </source>
</evidence>
<comment type="cofactor">
    <cofactor evidence="7 9">
        <name>Mg(2+)</name>
        <dbReference type="ChEBI" id="CHEBI:18420"/>
    </cofactor>
</comment>
<evidence type="ECO:0000256" key="8">
    <source>
        <dbReference type="NCBIfam" id="TIGR00445"/>
    </source>
</evidence>
<dbReference type="EC" id="2.7.8.13" evidence="7 8"/>
<feature type="transmembrane region" description="Helical" evidence="7">
    <location>
        <begin position="201"/>
        <end position="220"/>
    </location>
</feature>
<evidence type="ECO:0000256" key="2">
    <source>
        <dbReference type="ARBA" id="ARBA00005583"/>
    </source>
</evidence>
<dbReference type="NCBIfam" id="TIGR00445">
    <property type="entry name" value="mraY"/>
    <property type="match status" value="1"/>
</dbReference>
<dbReference type="PANTHER" id="PTHR22926:SF5">
    <property type="entry name" value="PHOSPHO-N-ACETYLMURAMOYL-PENTAPEPTIDE-TRANSFERASE HOMOLOG"/>
    <property type="match status" value="1"/>
</dbReference>
<keyword evidence="5 7" id="KW-1133">Transmembrane helix</keyword>
<comment type="catalytic activity">
    <reaction evidence="7">
        <text>UDP-N-acetyl-alpha-D-muramoyl-L-alanyl-gamma-D-glutamyl-meso-2,6-diaminopimeloyl-D-alanyl-D-alanine + di-trans,octa-cis-undecaprenyl phosphate = di-trans,octa-cis-undecaprenyl diphospho-N-acetyl-alpha-D-muramoyl-L-alanyl-D-glutamyl-meso-2,6-diaminopimeloyl-D-alanyl-D-alanine + UMP</text>
        <dbReference type="Rhea" id="RHEA:28386"/>
        <dbReference type="ChEBI" id="CHEBI:57865"/>
        <dbReference type="ChEBI" id="CHEBI:60392"/>
        <dbReference type="ChEBI" id="CHEBI:61386"/>
        <dbReference type="ChEBI" id="CHEBI:61387"/>
        <dbReference type="EC" id="2.7.8.13"/>
    </reaction>
</comment>
<feature type="transmembrane region" description="Helical" evidence="7">
    <location>
        <begin position="226"/>
        <end position="243"/>
    </location>
</feature>
<dbReference type="GO" id="GO:0008963">
    <property type="term" value="F:phospho-N-acetylmuramoyl-pentapeptide-transferase activity"/>
    <property type="evidence" value="ECO:0007669"/>
    <property type="project" value="UniProtKB-UniRule"/>
</dbReference>
<comment type="pathway">
    <text evidence="7">Cell wall biogenesis; peptidoglycan biosynthesis.</text>
</comment>
<keyword evidence="7 9" id="KW-0460">Magnesium</keyword>
<dbReference type="InterPro" id="IPR000715">
    <property type="entry name" value="Glycosyl_transferase_4"/>
</dbReference>
<keyword evidence="6 7" id="KW-0472">Membrane</keyword>
<feature type="transmembrane region" description="Helical" evidence="7">
    <location>
        <begin position="250"/>
        <end position="270"/>
    </location>
</feature>
<protein>
    <recommendedName>
        <fullName evidence="7 8">Phospho-N-acetylmuramoyl-pentapeptide-transferase</fullName>
        <ecNumber evidence="7 8">2.7.8.13</ecNumber>
    </recommendedName>
    <alternativeName>
        <fullName evidence="7">UDP-MurNAc-pentapeptide phosphotransferase</fullName>
    </alternativeName>
</protein>
<dbReference type="GO" id="GO:0009252">
    <property type="term" value="P:peptidoglycan biosynthetic process"/>
    <property type="evidence" value="ECO:0007669"/>
    <property type="project" value="UniProtKB-UniRule"/>
</dbReference>
<accession>A0A2M8LEF0</accession>
<evidence type="ECO:0000256" key="3">
    <source>
        <dbReference type="ARBA" id="ARBA00022679"/>
    </source>
</evidence>
<dbReference type="GO" id="GO:0008360">
    <property type="term" value="P:regulation of cell shape"/>
    <property type="evidence" value="ECO:0007669"/>
    <property type="project" value="UniProtKB-KW"/>
</dbReference>
<comment type="function">
    <text evidence="7">Catalyzes the initial step of the lipid cycle reactions in the biosynthesis of the cell wall peptidoglycan: transfers peptidoglycan precursor phospho-MurNAc-pentapeptide from UDP-MurNAc-pentapeptide onto the lipid carrier undecaprenyl phosphate, yielding undecaprenyl-pyrophosphoryl-MurNAc-pentapeptide, known as lipid I.</text>
</comment>
<dbReference type="GO" id="GO:0051301">
    <property type="term" value="P:cell division"/>
    <property type="evidence" value="ECO:0007669"/>
    <property type="project" value="UniProtKB-KW"/>
</dbReference>
<evidence type="ECO:0000256" key="4">
    <source>
        <dbReference type="ARBA" id="ARBA00022692"/>
    </source>
</evidence>
<keyword evidence="3 7" id="KW-0808">Transferase</keyword>
<feature type="binding site" evidence="9">
    <location>
        <position position="194"/>
    </location>
    <ligand>
        <name>Mg(2+)</name>
        <dbReference type="ChEBI" id="CHEBI:18420"/>
    </ligand>
</feature>
<comment type="caution">
    <text evidence="10">The sequence shown here is derived from an EMBL/GenBank/DDBJ whole genome shotgun (WGS) entry which is preliminary data.</text>
</comment>
<keyword evidence="7" id="KW-0961">Cell wall biogenesis/degradation</keyword>
<name>A0A2M8LEF0_9BACT</name>
<dbReference type="GO" id="GO:0071555">
    <property type="term" value="P:cell wall organization"/>
    <property type="evidence" value="ECO:0007669"/>
    <property type="project" value="UniProtKB-KW"/>
</dbReference>
<dbReference type="InterPro" id="IPR003524">
    <property type="entry name" value="PNAcMuramoyl-5peptid_Trfase"/>
</dbReference>
<evidence type="ECO:0000313" key="10">
    <source>
        <dbReference type="EMBL" id="PJE75828.1"/>
    </source>
</evidence>
<dbReference type="AlphaFoldDB" id="A0A2M8LEF0"/>
<dbReference type="EMBL" id="PFET01000009">
    <property type="protein sequence ID" value="PJE75828.1"/>
    <property type="molecule type" value="Genomic_DNA"/>
</dbReference>
<dbReference type="CDD" id="cd06852">
    <property type="entry name" value="GT_MraY"/>
    <property type="match status" value="1"/>
</dbReference>
<keyword evidence="7" id="KW-0133">Cell shape</keyword>
<keyword evidence="7" id="KW-1003">Cell membrane</keyword>
<feature type="binding site" evidence="9">
    <location>
        <position position="254"/>
    </location>
    <ligand>
        <name>Mg(2+)</name>
        <dbReference type="ChEBI" id="CHEBI:18420"/>
    </ligand>
</feature>
<feature type="transmembrane region" description="Helical" evidence="7">
    <location>
        <begin position="176"/>
        <end position="194"/>
    </location>
</feature>
<dbReference type="Pfam" id="PF00953">
    <property type="entry name" value="Glycos_transf_4"/>
    <property type="match status" value="1"/>
</dbReference>
<evidence type="ECO:0000313" key="11">
    <source>
        <dbReference type="Proteomes" id="UP000231152"/>
    </source>
</evidence>
<organism evidence="10 11">
    <name type="scientific">Candidatus Uhrbacteria bacterium CG10_big_fil_rev_8_21_14_0_10_48_11</name>
    <dbReference type="NCBI Taxonomy" id="1975037"/>
    <lineage>
        <taxon>Bacteria</taxon>
        <taxon>Candidatus Uhriibacteriota</taxon>
    </lineage>
</organism>
<keyword evidence="4 7" id="KW-0812">Transmembrane</keyword>
<keyword evidence="7" id="KW-0132">Cell division</keyword>
<keyword evidence="7" id="KW-0573">Peptidoglycan synthesis</keyword>
<dbReference type="UniPathway" id="UPA00219"/>
<dbReference type="InterPro" id="IPR018480">
    <property type="entry name" value="PNAcMuramoyl-5peptid_Trfase_CS"/>
</dbReference>
<proteinExistence type="inferred from homology"/>
<dbReference type="GO" id="GO:0046872">
    <property type="term" value="F:metal ion binding"/>
    <property type="evidence" value="ECO:0007669"/>
    <property type="project" value="UniProtKB-KW"/>
</dbReference>
<comment type="similarity">
    <text evidence="2 7">Belongs to the glycosyltransferase 4 family. MraY subfamily.</text>
</comment>
<evidence type="ECO:0000256" key="7">
    <source>
        <dbReference type="HAMAP-Rule" id="MF_00038"/>
    </source>
</evidence>
<dbReference type="GO" id="GO:0005886">
    <property type="term" value="C:plasma membrane"/>
    <property type="evidence" value="ECO:0007669"/>
    <property type="project" value="UniProtKB-SubCell"/>
</dbReference>
<evidence type="ECO:0000256" key="5">
    <source>
        <dbReference type="ARBA" id="ARBA00022989"/>
    </source>
</evidence>
<evidence type="ECO:0000256" key="9">
    <source>
        <dbReference type="PIRSR" id="PIRSR600715-1"/>
    </source>
</evidence>
<evidence type="ECO:0000256" key="6">
    <source>
        <dbReference type="ARBA" id="ARBA00023136"/>
    </source>
</evidence>
<dbReference type="GO" id="GO:0051992">
    <property type="term" value="F:UDP-N-acetylmuramoyl-L-alanyl-D-glutamyl-meso-2,6-diaminopimelyl-D-alanyl-D-alanine:undecaprenyl-phosphate transferase activity"/>
    <property type="evidence" value="ECO:0007669"/>
    <property type="project" value="RHEA"/>
</dbReference>
<feature type="transmembrane region" description="Helical" evidence="7">
    <location>
        <begin position="108"/>
        <end position="129"/>
    </location>
</feature>
<dbReference type="Proteomes" id="UP000231152">
    <property type="component" value="Unassembled WGS sequence"/>
</dbReference>
<dbReference type="HAMAP" id="MF_00038">
    <property type="entry name" value="MraY"/>
    <property type="match status" value="1"/>
</dbReference>
<dbReference type="Pfam" id="PF10555">
    <property type="entry name" value="MraY_sig1"/>
    <property type="match status" value="1"/>
</dbReference>
<keyword evidence="7 9" id="KW-0479">Metal-binding</keyword>
<feature type="transmembrane region" description="Helical" evidence="7">
    <location>
        <begin position="141"/>
        <end position="156"/>
    </location>
</feature>
<feature type="transmembrane region" description="Helical" evidence="7">
    <location>
        <begin position="68"/>
        <end position="88"/>
    </location>
</feature>
<feature type="transmembrane region" description="Helical" evidence="7">
    <location>
        <begin position="325"/>
        <end position="346"/>
    </location>
</feature>
<dbReference type="PANTHER" id="PTHR22926">
    <property type="entry name" value="PHOSPHO-N-ACETYLMURAMOYL-PENTAPEPTIDE-TRANSFERASE"/>
    <property type="match status" value="1"/>
</dbReference>
<feature type="transmembrane region" description="Helical" evidence="7">
    <location>
        <begin position="12"/>
        <end position="35"/>
    </location>
</feature>
<keyword evidence="7" id="KW-0131">Cell cycle</keyword>
<sequence>MSTVALFAILRMLLLAVLSFALAMAWTPFLTNLLYRFKLKKNVRSSGDTPIFSKLHLHKQGTPTMGGILVWLTTAFITLFFWALAAFFPEQFGALNFLTRAETWLPLAVLLAAALVGFVDDLLNVWGVGAKSGGLTVKHRLFLYAIIAAIGGWWFYFKLGWDTIHIPLMGDITIGWWYLVVFFIVIFSTAFSVNEADGLDGLAGGVLLIILAAYAVISFAQDRYDLAAFIAVLAGALLAFLWFNIHPARFFLGDTGAMSLGVVVGVLAMLTNTALLLPLFGLILVIDSASVIAQTVSKKVFKHKLLLSSPFHHHLEAIGWTEPKIVMRFWVITGVVTMLGLAFFLIDRVTL</sequence>
<reference evidence="10 11" key="1">
    <citation type="submission" date="2017-09" db="EMBL/GenBank/DDBJ databases">
        <title>Depth-based differentiation of microbial function through sediment-hosted aquifers and enrichment of novel symbionts in the deep terrestrial subsurface.</title>
        <authorList>
            <person name="Probst A.J."/>
            <person name="Ladd B."/>
            <person name="Jarett J.K."/>
            <person name="Geller-Mcgrath D.E."/>
            <person name="Sieber C.M."/>
            <person name="Emerson J.B."/>
            <person name="Anantharaman K."/>
            <person name="Thomas B.C."/>
            <person name="Malmstrom R."/>
            <person name="Stieglmeier M."/>
            <person name="Klingl A."/>
            <person name="Woyke T."/>
            <person name="Ryan C.M."/>
            <person name="Banfield J.F."/>
        </authorList>
    </citation>
    <scope>NUCLEOTIDE SEQUENCE [LARGE SCALE GENOMIC DNA]</scope>
    <source>
        <strain evidence="10">CG10_big_fil_rev_8_21_14_0_10_48_11</strain>
    </source>
</reference>